<keyword evidence="5" id="KW-0249">Electron transport</keyword>
<dbReference type="Gene3D" id="3.40.50.2030">
    <property type="match status" value="2"/>
</dbReference>
<dbReference type="PROSITE" id="PS00202">
    <property type="entry name" value="RUBREDOXIN"/>
    <property type="match status" value="1"/>
</dbReference>
<evidence type="ECO:0000256" key="1">
    <source>
        <dbReference type="ARBA" id="ARBA00002360"/>
    </source>
</evidence>
<dbReference type="STRING" id="868131.MSWAN_2151"/>
<dbReference type="CDD" id="cd01914">
    <property type="entry name" value="HCP"/>
    <property type="match status" value="1"/>
</dbReference>
<keyword evidence="8 9" id="KW-0411">Iron-sulfur</keyword>
<evidence type="ECO:0000256" key="7">
    <source>
        <dbReference type="ARBA" id="ARBA00023004"/>
    </source>
</evidence>
<dbReference type="RefSeq" id="WP_013826658.1">
    <property type="nucleotide sequence ID" value="NC_015574.1"/>
</dbReference>
<feature type="modified residue" description="Cysteine persulfide" evidence="9">
    <location>
        <position position="352"/>
    </location>
</feature>
<evidence type="ECO:0000259" key="10">
    <source>
        <dbReference type="PROSITE" id="PS50903"/>
    </source>
</evidence>
<dbReference type="HAMAP" id="MF_00069">
    <property type="entry name" value="Hydroxylam_reduct"/>
    <property type="match status" value="1"/>
</dbReference>
<keyword evidence="9" id="KW-0004">4Fe-4S</keyword>
<dbReference type="NCBIfam" id="NF003658">
    <property type="entry name" value="PRK05290.1"/>
    <property type="match status" value="1"/>
</dbReference>
<dbReference type="EMBL" id="CP002772">
    <property type="protein sequence ID" value="AEG19159.1"/>
    <property type="molecule type" value="Genomic_DNA"/>
</dbReference>
<dbReference type="GO" id="GO:0005506">
    <property type="term" value="F:iron ion binding"/>
    <property type="evidence" value="ECO:0007669"/>
    <property type="project" value="InterPro"/>
</dbReference>
<dbReference type="PANTHER" id="PTHR30109">
    <property type="entry name" value="HYDROXYLAMINE REDUCTASE"/>
    <property type="match status" value="1"/>
</dbReference>
<evidence type="ECO:0000256" key="4">
    <source>
        <dbReference type="ARBA" id="ARBA00022723"/>
    </source>
</evidence>
<evidence type="ECO:0000313" key="11">
    <source>
        <dbReference type="EMBL" id="AEG19159.1"/>
    </source>
</evidence>
<dbReference type="Proteomes" id="UP000009231">
    <property type="component" value="Chromosome"/>
</dbReference>
<dbReference type="InterPro" id="IPR024934">
    <property type="entry name" value="Rubredoxin-like_dom"/>
</dbReference>
<dbReference type="InterPro" id="IPR011254">
    <property type="entry name" value="Prismane-like_sf"/>
</dbReference>
<dbReference type="PANTHER" id="PTHR30109:SF0">
    <property type="entry name" value="HYDROXYLAMINE REDUCTASE"/>
    <property type="match status" value="1"/>
</dbReference>
<keyword evidence="3 9" id="KW-0963">Cytoplasm</keyword>
<dbReference type="InterPro" id="IPR016100">
    <property type="entry name" value="Prismane_a-bundle"/>
</dbReference>
<dbReference type="Pfam" id="PF03063">
    <property type="entry name" value="Prismane"/>
    <property type="match status" value="1"/>
</dbReference>
<protein>
    <recommendedName>
        <fullName evidence="9">Hydroxylamine reductase</fullName>
        <ecNumber evidence="9">1.7.99.1</ecNumber>
    </recommendedName>
    <alternativeName>
        <fullName evidence="9">Hybrid-cluster protein</fullName>
        <shortName evidence="9">HCP</shortName>
    </alternativeName>
    <alternativeName>
        <fullName evidence="9">Prismane protein</fullName>
    </alternativeName>
</protein>
<dbReference type="PROSITE" id="PS50903">
    <property type="entry name" value="RUBREDOXIN_LIKE"/>
    <property type="match status" value="1"/>
</dbReference>
<dbReference type="Gene3D" id="2.20.28.10">
    <property type="match status" value="1"/>
</dbReference>
<feature type="domain" description="Rubredoxin-like" evidence="10">
    <location>
        <begin position="1"/>
        <end position="52"/>
    </location>
</feature>
<organism evidence="11 12">
    <name type="scientific">Methanobacterium paludis (strain DSM 25820 / JCM 18151 / SWAN1)</name>
    <dbReference type="NCBI Taxonomy" id="868131"/>
    <lineage>
        <taxon>Archaea</taxon>
        <taxon>Methanobacteriati</taxon>
        <taxon>Methanobacteriota</taxon>
        <taxon>Methanomada group</taxon>
        <taxon>Methanobacteria</taxon>
        <taxon>Methanobacteriales</taxon>
        <taxon>Methanobacteriaceae</taxon>
        <taxon>Methanobacterium</taxon>
    </lineage>
</organism>
<dbReference type="SUPFAM" id="SSF56821">
    <property type="entry name" value="Prismane protein-like"/>
    <property type="match status" value="1"/>
</dbReference>
<evidence type="ECO:0000313" key="12">
    <source>
        <dbReference type="Proteomes" id="UP000009231"/>
    </source>
</evidence>
<dbReference type="EC" id="1.7.99.1" evidence="9"/>
<evidence type="ECO:0000256" key="8">
    <source>
        <dbReference type="ARBA" id="ARBA00023014"/>
    </source>
</evidence>
<feature type="binding site" evidence="9">
    <location>
        <position position="71"/>
    </location>
    <ligand>
        <name>[4Fe-4S] cluster</name>
        <dbReference type="ChEBI" id="CHEBI:49883"/>
    </ligand>
</feature>
<dbReference type="InterPro" id="IPR018527">
    <property type="entry name" value="Rubredoxin_Fe_BS"/>
</dbReference>
<gene>
    <name evidence="9" type="primary">hcp</name>
    <name evidence="11" type="ordered locus">MSWAN_2151</name>
</gene>
<dbReference type="GO" id="GO:0050418">
    <property type="term" value="F:hydroxylamine reductase activity"/>
    <property type="evidence" value="ECO:0007669"/>
    <property type="project" value="UniProtKB-UniRule"/>
</dbReference>
<feature type="binding site" evidence="9">
    <location>
        <position position="265"/>
    </location>
    <ligand>
        <name>hybrid [4Fe-2O-2S] cluster</name>
        <dbReference type="ChEBI" id="CHEBI:60519"/>
    </ligand>
</feature>
<dbReference type="InterPro" id="IPR016099">
    <property type="entry name" value="Prismane-like_a/b-sand"/>
</dbReference>
<dbReference type="GO" id="GO:0005737">
    <property type="term" value="C:cytoplasm"/>
    <property type="evidence" value="ECO:0007669"/>
    <property type="project" value="UniProtKB-SubCell"/>
</dbReference>
<dbReference type="OrthoDB" id="21311at2157"/>
<dbReference type="GO" id="GO:0042542">
    <property type="term" value="P:response to hydrogen peroxide"/>
    <property type="evidence" value="ECO:0007669"/>
    <property type="project" value="TreeGrafter"/>
</dbReference>
<comment type="function">
    <text evidence="9">Catalyzes the reduction of hydroxylamine to form NH(3) and H(2)O.</text>
</comment>
<keyword evidence="6 9" id="KW-0560">Oxidoreductase</keyword>
<dbReference type="eggNOG" id="arCOG04391">
    <property type="taxonomic scope" value="Archaea"/>
</dbReference>
<keyword evidence="12" id="KW-1185">Reference proteome</keyword>
<dbReference type="GO" id="GO:0004601">
    <property type="term" value="F:peroxidase activity"/>
    <property type="evidence" value="ECO:0007669"/>
    <property type="project" value="TreeGrafter"/>
</dbReference>
<name>F6D3I3_METPW</name>
<feature type="binding site" evidence="9">
    <location>
        <position position="439"/>
    </location>
    <ligand>
        <name>hybrid [4Fe-2O-2S] cluster</name>
        <dbReference type="ChEBI" id="CHEBI:60519"/>
    </ligand>
</feature>
<feature type="binding site" evidence="9">
    <location>
        <position position="221"/>
    </location>
    <ligand>
        <name>hybrid [4Fe-2O-2S] cluster</name>
        <dbReference type="ChEBI" id="CHEBI:60519"/>
    </ligand>
</feature>
<evidence type="ECO:0000256" key="2">
    <source>
        <dbReference type="ARBA" id="ARBA00022448"/>
    </source>
</evidence>
<dbReference type="AlphaFoldDB" id="F6D3I3"/>
<comment type="cofactor">
    <cofactor evidence="9">
        <name>hybrid [4Fe-2O-2S] cluster</name>
        <dbReference type="ChEBI" id="CHEBI:60519"/>
    </cofactor>
    <text evidence="9">Binds 1 hybrid [4Fe-2O-2S] cluster.</text>
</comment>
<dbReference type="KEGG" id="mew:MSWAN_2151"/>
<reference evidence="11 12" key="1">
    <citation type="journal article" date="2014" name="Int. J. Syst. Evol. Microbiol.">
        <title>Methanobacterium paludis sp. nov. and a novel strain of Methanobacterium lacus isolated from northern peatlands.</title>
        <authorList>
            <person name="Cadillo-Quiroz H."/>
            <person name="Brauer S.L."/>
            <person name="Goodson N."/>
            <person name="Yavitt J.B."/>
            <person name="Zinder S.H."/>
        </authorList>
    </citation>
    <scope>NUCLEOTIDE SEQUENCE [LARGE SCALE GENOMIC DNA]</scope>
    <source>
        <strain evidence="12">DSM 25820 / JCM 18151 / SWAN1</strain>
    </source>
</reference>
<dbReference type="GO" id="GO:0051539">
    <property type="term" value="F:4 iron, 4 sulfur cluster binding"/>
    <property type="evidence" value="ECO:0007669"/>
    <property type="project" value="UniProtKB-KW"/>
</dbReference>
<comment type="function">
    <text evidence="1">Rubredoxin is a small nonheme, iron protein lacking acid-labile sulfide. Its single Fe, chelated to 4 Cys, functions as an electron acceptor and may also stabilize the conformation of the molecule.</text>
</comment>
<feature type="binding site" evidence="9">
    <location>
        <position position="74"/>
    </location>
    <ligand>
        <name>[4Fe-4S] cluster</name>
        <dbReference type="ChEBI" id="CHEBI:49883"/>
    </ligand>
</feature>
<feature type="binding site" evidence="9">
    <location>
        <position position="405"/>
    </location>
    <ligand>
        <name>hybrid [4Fe-2O-2S] cluster</name>
        <dbReference type="ChEBI" id="CHEBI:60519"/>
    </ligand>
</feature>
<dbReference type="NCBIfam" id="TIGR01703">
    <property type="entry name" value="hybrid_clust"/>
    <property type="match status" value="1"/>
</dbReference>
<dbReference type="FunFam" id="2.20.28.10:FF:000001">
    <property type="entry name" value="Rubredoxin"/>
    <property type="match status" value="1"/>
</dbReference>
<sequence length="496" mass="54837">MKKYKCLLCEYVYDPEKGDPDAGIEPGTAFEDLPDDWICPICGVGKDQFEEVTEEGEEKKEEKKEKPAMFCYQCSQTAQETACTVRGICGKNSTVARLQDNLLFSIKGIAAYLYHARELGYTDPEVDAFMEKGFYSTLTNVNFDAEDFLNLALEAGHMNIRTMQLLKKAHIETYGEPTPTEVRVGAVKGHGILATGHSMKAIEELLKQTEGTGINVYTHSELLPAHGYPGLRKYDHLVGQLGGAWFDQRNTFTKYPVAILGTSNCVLLPKNGYSDRMFTSGVAQLPGVQHIEGYDFTPLIEKAKSLPELEEEPGETVFTTGFGVSTVLSLADKIKELVEAGKIRHFFVVGGCDSPKPQATYYTEFVKKLPEDTVVLTLACGKYRFNDLQLGDIEGVPRLIDLGQCNDAIAGIEIVTALSTLFGLEINDLPITFILSWMEQKATAILWSLLSLGIKGMYLGPIIPAWANEDILKVLVENYDLKPIGDPEQDIKDILG</sequence>
<accession>F6D3I3</accession>
<dbReference type="PRINTS" id="PR00163">
    <property type="entry name" value="RUBREDOXIN"/>
</dbReference>
<comment type="similarity">
    <text evidence="9">Belongs to the HCP family.</text>
</comment>
<dbReference type="eggNOG" id="arCOG02430">
    <property type="taxonomic scope" value="Archaea"/>
</dbReference>
<dbReference type="SUPFAM" id="SSF57802">
    <property type="entry name" value="Rubredoxin-like"/>
    <property type="match status" value="1"/>
</dbReference>
<feature type="binding site" evidence="9">
    <location>
        <position position="197"/>
    </location>
    <ligand>
        <name>hybrid [4Fe-2O-2S] cluster</name>
        <dbReference type="ChEBI" id="CHEBI:60519"/>
    </ligand>
</feature>
<proteinExistence type="inferred from homology"/>
<keyword evidence="4 9" id="KW-0479">Metal-binding</keyword>
<dbReference type="Pfam" id="PF00301">
    <property type="entry name" value="Rubredoxin"/>
    <property type="match status" value="1"/>
</dbReference>
<dbReference type="CDD" id="cd00730">
    <property type="entry name" value="rubredoxin"/>
    <property type="match status" value="1"/>
</dbReference>
<dbReference type="InterPro" id="IPR024935">
    <property type="entry name" value="Rubredoxin_dom"/>
</dbReference>
<keyword evidence="2" id="KW-0813">Transport</keyword>
<comment type="subcellular location">
    <subcellularLocation>
        <location evidence="9">Cytoplasm</location>
    </subcellularLocation>
</comment>
<feature type="binding site" evidence="9">
    <location>
        <position position="83"/>
    </location>
    <ligand>
        <name>[4Fe-4S] cluster</name>
        <dbReference type="ChEBI" id="CHEBI:49883"/>
    </ligand>
</feature>
<dbReference type="InterPro" id="IPR010048">
    <property type="entry name" value="Hydroxylam_reduct"/>
</dbReference>
<evidence type="ECO:0000256" key="5">
    <source>
        <dbReference type="ARBA" id="ARBA00022982"/>
    </source>
</evidence>
<evidence type="ECO:0000256" key="9">
    <source>
        <dbReference type="HAMAP-Rule" id="MF_00069"/>
    </source>
</evidence>
<comment type="cofactor">
    <cofactor evidence="9">
        <name>[4Fe-4S] cluster</name>
        <dbReference type="ChEBI" id="CHEBI:49883"/>
    </cofactor>
    <text evidence="9">Binds 1 [4Fe-4S] cluster.</text>
</comment>
<dbReference type="GeneID" id="10669674"/>
<dbReference type="HOGENOM" id="CLU_038344_0_0_2"/>
<dbReference type="NCBIfam" id="NF045768">
    <property type="entry name" value="RubredRD"/>
    <property type="match status" value="1"/>
</dbReference>
<dbReference type="InterPro" id="IPR004137">
    <property type="entry name" value="HCP/CODH"/>
</dbReference>
<evidence type="ECO:0000256" key="6">
    <source>
        <dbReference type="ARBA" id="ARBA00023002"/>
    </source>
</evidence>
<dbReference type="Gene3D" id="1.20.1270.20">
    <property type="match status" value="1"/>
</dbReference>
<evidence type="ECO:0000256" key="3">
    <source>
        <dbReference type="ARBA" id="ARBA00022490"/>
    </source>
</evidence>
<keyword evidence="7 9" id="KW-0408">Iron</keyword>
<feature type="binding site" description="via persulfide group" evidence="9">
    <location>
        <position position="352"/>
    </location>
    <ligand>
        <name>hybrid [4Fe-2O-2S] cluster</name>
        <dbReference type="ChEBI" id="CHEBI:60519"/>
    </ligand>
</feature>
<feature type="binding site" evidence="9">
    <location>
        <position position="89"/>
    </location>
    <ligand>
        <name>[4Fe-4S] cluster</name>
        <dbReference type="ChEBI" id="CHEBI:49883"/>
    </ligand>
</feature>
<comment type="catalytic activity">
    <reaction evidence="9">
        <text>A + NH4(+) + H2O = hydroxylamine + AH2 + H(+)</text>
        <dbReference type="Rhea" id="RHEA:22052"/>
        <dbReference type="ChEBI" id="CHEBI:13193"/>
        <dbReference type="ChEBI" id="CHEBI:15377"/>
        <dbReference type="ChEBI" id="CHEBI:15378"/>
        <dbReference type="ChEBI" id="CHEBI:15429"/>
        <dbReference type="ChEBI" id="CHEBI:17499"/>
        <dbReference type="ChEBI" id="CHEBI:28938"/>
        <dbReference type="EC" id="1.7.99.1"/>
    </reaction>
</comment>
<feature type="binding site" evidence="9">
    <location>
        <position position="441"/>
    </location>
    <ligand>
        <name>hybrid [4Fe-2O-2S] cluster</name>
        <dbReference type="ChEBI" id="CHEBI:60519"/>
    </ligand>
</feature>
<feature type="binding site" evidence="9">
    <location>
        <position position="380"/>
    </location>
    <ligand>
        <name>hybrid [4Fe-2O-2S] cluster</name>
        <dbReference type="ChEBI" id="CHEBI:60519"/>
    </ligand>
</feature>